<accession>A0A2A5WD56</accession>
<proteinExistence type="predicted"/>
<evidence type="ECO:0000313" key="1">
    <source>
        <dbReference type="EMBL" id="PDH34177.1"/>
    </source>
</evidence>
<dbReference type="AlphaFoldDB" id="A0A2A5WD56"/>
<gene>
    <name evidence="1" type="ORF">CNF02_05115</name>
</gene>
<reference evidence="1 2" key="1">
    <citation type="submission" date="2017-08" db="EMBL/GenBank/DDBJ databases">
        <title>Fine stratification of microbial communities through a metagenomic profile of the photic zone.</title>
        <authorList>
            <person name="Haro-Moreno J.M."/>
            <person name="Lopez-Perez M."/>
            <person name="De La Torre J."/>
            <person name="Picazo A."/>
            <person name="Camacho A."/>
            <person name="Rodriguez-Valera F."/>
        </authorList>
    </citation>
    <scope>NUCLEOTIDE SEQUENCE [LARGE SCALE GENOMIC DNA]</scope>
    <source>
        <strain evidence="1">MED-G28</strain>
    </source>
</reference>
<comment type="caution">
    <text evidence="1">The sequence shown here is derived from an EMBL/GenBank/DDBJ whole genome shotgun (WGS) entry which is preliminary data.</text>
</comment>
<protein>
    <submittedName>
        <fullName evidence="1">Uncharacterized protein</fullName>
    </submittedName>
</protein>
<evidence type="ECO:0000313" key="2">
    <source>
        <dbReference type="Proteomes" id="UP000219329"/>
    </source>
</evidence>
<sequence length="237" mass="26804">MQNPSNNNRLKLFWLAPLILLILSVDGEATEISAVRKYIETEEINRFSQLISEFGENKELPPGYELQALLALSHYPELKSVRIKFIIDDVGIPLSSRPHWPSLLRSAKNRTYLVVIDSNIDGPRDALLLKNQPFNAQVGIIGHELSHTVYYLDRSFFGIAADAICQFSDCRINFERATDRRLISHGLGWQRYDHALFVRRRLAPGQEASAVPEEGGGAYMTPTEILHIIQGSESYPN</sequence>
<dbReference type="Proteomes" id="UP000219329">
    <property type="component" value="Unassembled WGS sequence"/>
</dbReference>
<dbReference type="EMBL" id="NTJZ01000004">
    <property type="protein sequence ID" value="PDH34177.1"/>
    <property type="molecule type" value="Genomic_DNA"/>
</dbReference>
<name>A0A2A5WD56_9GAMM</name>
<organism evidence="1 2">
    <name type="scientific">OM182 bacterium MED-G28</name>
    <dbReference type="NCBI Taxonomy" id="1986256"/>
    <lineage>
        <taxon>Bacteria</taxon>
        <taxon>Pseudomonadati</taxon>
        <taxon>Pseudomonadota</taxon>
        <taxon>Gammaproteobacteria</taxon>
        <taxon>OMG group</taxon>
        <taxon>OM182 clade</taxon>
    </lineage>
</organism>